<proteinExistence type="predicted"/>
<comment type="caution">
    <text evidence="5">The sequence shown here is derived from an EMBL/GenBank/DDBJ whole genome shotgun (WGS) entry which is preliminary data.</text>
</comment>
<dbReference type="PROSITE" id="PS00356">
    <property type="entry name" value="HTH_LACI_1"/>
    <property type="match status" value="1"/>
</dbReference>
<sequence length="363" mass="38593">MTESVWKRFQVKGGQLRLGHRATIEDVAAHAGVGVGTVSRVLNRRQHVSQPMRERVEAAIAELDYRPSQLARSLSKGSSDTVSVVAPHITRPSVVARIDSCLAELNRVGVVASLFGVFNRTQFDQVVDALSDRHSTRALVVVSIPVTGAQVSALQCANVSLIGLDVKVTTSDSVFIDNVLGGAMVGSHLIAQGYRRIGFVGDVDSGNFKFTSSHARLRGLKSALQKGGLRLEPENVKFCEHGTSSAKECAMGLLMSNRAPDAIFASSDTGALGVLSAATELGLRVPDDLGVVGFDDLEMAEVVGLSSVSQPLSLSGAIVAERLIKRLTRQDAHPIHTLLDLHLVKRASSSKACHLANVLQPAN</sequence>
<reference evidence="5 6" key="1">
    <citation type="submission" date="2024-07" db="EMBL/GenBank/DDBJ databases">
        <title>Draft Genome Sequence of Ferrimicrobium acidiphilum Strain YE2023, Isolated from a Pulp of Bioleach Reactor.</title>
        <authorList>
            <person name="Elkina Y.A."/>
            <person name="Bulaeva A.G."/>
            <person name="Beletsky A.V."/>
            <person name="Mardanov A.V."/>
        </authorList>
    </citation>
    <scope>NUCLEOTIDE SEQUENCE [LARGE SCALE GENOMIC DNA]</scope>
    <source>
        <strain evidence="5 6">YE2023</strain>
    </source>
</reference>
<dbReference type="InterPro" id="IPR000843">
    <property type="entry name" value="HTH_LacI"/>
</dbReference>
<evidence type="ECO:0000313" key="6">
    <source>
        <dbReference type="Proteomes" id="UP001560267"/>
    </source>
</evidence>
<protein>
    <submittedName>
        <fullName evidence="5">LacI family DNA-binding transcriptional regulator</fullName>
    </submittedName>
</protein>
<dbReference type="Gene3D" id="1.10.260.40">
    <property type="entry name" value="lambda repressor-like DNA-binding domains"/>
    <property type="match status" value="1"/>
</dbReference>
<dbReference type="SUPFAM" id="SSF53822">
    <property type="entry name" value="Periplasmic binding protein-like I"/>
    <property type="match status" value="1"/>
</dbReference>
<dbReference type="InterPro" id="IPR028082">
    <property type="entry name" value="Peripla_BP_I"/>
</dbReference>
<keyword evidence="2 5" id="KW-0238">DNA-binding</keyword>
<keyword evidence="3" id="KW-0804">Transcription</keyword>
<dbReference type="SMART" id="SM00354">
    <property type="entry name" value="HTH_LACI"/>
    <property type="match status" value="1"/>
</dbReference>
<dbReference type="Pfam" id="PF00356">
    <property type="entry name" value="LacI"/>
    <property type="match status" value="1"/>
</dbReference>
<evidence type="ECO:0000259" key="4">
    <source>
        <dbReference type="PROSITE" id="PS50932"/>
    </source>
</evidence>
<dbReference type="Gene3D" id="3.40.50.2300">
    <property type="match status" value="2"/>
</dbReference>
<name>A0ABV3Y4Y0_9ACTN</name>
<organism evidence="5 6">
    <name type="scientific">Ferrimicrobium acidiphilum</name>
    <dbReference type="NCBI Taxonomy" id="121039"/>
    <lineage>
        <taxon>Bacteria</taxon>
        <taxon>Bacillati</taxon>
        <taxon>Actinomycetota</taxon>
        <taxon>Acidimicrobiia</taxon>
        <taxon>Acidimicrobiales</taxon>
        <taxon>Acidimicrobiaceae</taxon>
        <taxon>Ferrimicrobium</taxon>
    </lineage>
</organism>
<dbReference type="Proteomes" id="UP001560267">
    <property type="component" value="Unassembled WGS sequence"/>
</dbReference>
<evidence type="ECO:0000313" key="5">
    <source>
        <dbReference type="EMBL" id="MEX6430590.1"/>
    </source>
</evidence>
<dbReference type="GO" id="GO:0003677">
    <property type="term" value="F:DNA binding"/>
    <property type="evidence" value="ECO:0007669"/>
    <property type="project" value="UniProtKB-KW"/>
</dbReference>
<dbReference type="Pfam" id="PF13377">
    <property type="entry name" value="Peripla_BP_3"/>
    <property type="match status" value="1"/>
</dbReference>
<keyword evidence="6" id="KW-1185">Reference proteome</keyword>
<gene>
    <name evidence="5" type="ORF">AB6A68_12210</name>
</gene>
<dbReference type="RefSeq" id="WP_298383442.1">
    <property type="nucleotide sequence ID" value="NZ_JBFSHR010000063.1"/>
</dbReference>
<accession>A0ABV3Y4Y0</accession>
<evidence type="ECO:0000256" key="2">
    <source>
        <dbReference type="ARBA" id="ARBA00023125"/>
    </source>
</evidence>
<dbReference type="SUPFAM" id="SSF47413">
    <property type="entry name" value="lambda repressor-like DNA-binding domains"/>
    <property type="match status" value="1"/>
</dbReference>
<feature type="domain" description="HTH lacI-type" evidence="4">
    <location>
        <begin position="22"/>
        <end position="76"/>
    </location>
</feature>
<dbReference type="CDD" id="cd06267">
    <property type="entry name" value="PBP1_LacI_sugar_binding-like"/>
    <property type="match status" value="1"/>
</dbReference>
<dbReference type="InterPro" id="IPR046335">
    <property type="entry name" value="LacI/GalR-like_sensor"/>
</dbReference>
<dbReference type="EMBL" id="JBFSHR010000063">
    <property type="protein sequence ID" value="MEX6430590.1"/>
    <property type="molecule type" value="Genomic_DNA"/>
</dbReference>
<keyword evidence="1" id="KW-0805">Transcription regulation</keyword>
<dbReference type="PROSITE" id="PS50932">
    <property type="entry name" value="HTH_LACI_2"/>
    <property type="match status" value="1"/>
</dbReference>
<evidence type="ECO:0000256" key="3">
    <source>
        <dbReference type="ARBA" id="ARBA00023163"/>
    </source>
</evidence>
<evidence type="ECO:0000256" key="1">
    <source>
        <dbReference type="ARBA" id="ARBA00023015"/>
    </source>
</evidence>
<dbReference type="PANTHER" id="PTHR30146:SF109">
    <property type="entry name" value="HTH-TYPE TRANSCRIPTIONAL REGULATOR GALS"/>
    <property type="match status" value="1"/>
</dbReference>
<dbReference type="CDD" id="cd01392">
    <property type="entry name" value="HTH_LacI"/>
    <property type="match status" value="1"/>
</dbReference>
<dbReference type="InterPro" id="IPR010982">
    <property type="entry name" value="Lambda_DNA-bd_dom_sf"/>
</dbReference>
<dbReference type="PANTHER" id="PTHR30146">
    <property type="entry name" value="LACI-RELATED TRANSCRIPTIONAL REPRESSOR"/>
    <property type="match status" value="1"/>
</dbReference>